<dbReference type="RefSeq" id="WP_409120346.1">
    <property type="nucleotide sequence ID" value="NZ_JBJVNI010000002.1"/>
</dbReference>
<gene>
    <name evidence="2" type="ORF">ACKI18_03020</name>
</gene>
<keyword evidence="3" id="KW-1185">Reference proteome</keyword>
<feature type="region of interest" description="Disordered" evidence="1">
    <location>
        <begin position="372"/>
        <end position="502"/>
    </location>
</feature>
<reference evidence="2 3" key="1">
    <citation type="submission" date="2024-12" db="EMBL/GenBank/DDBJ databases">
        <title>Forecasting of Potato common scab and diversities of Pathogenic streptomyces spp. in china.</title>
        <authorList>
            <person name="Handique U."/>
            <person name="Wu J."/>
        </authorList>
    </citation>
    <scope>NUCLEOTIDE SEQUENCE [LARGE SCALE GENOMIC DNA]</scope>
    <source>
        <strain evidence="2 3">ZRIMU1530</strain>
    </source>
</reference>
<organism evidence="2 3">
    <name type="scientific">Streptomyces niveiscabiei</name>
    <dbReference type="NCBI Taxonomy" id="164115"/>
    <lineage>
        <taxon>Bacteria</taxon>
        <taxon>Bacillati</taxon>
        <taxon>Actinomycetota</taxon>
        <taxon>Actinomycetes</taxon>
        <taxon>Kitasatosporales</taxon>
        <taxon>Streptomycetaceae</taxon>
        <taxon>Streptomyces</taxon>
    </lineage>
</organism>
<feature type="compositionally biased region" description="Gly residues" evidence="1">
    <location>
        <begin position="415"/>
        <end position="440"/>
    </location>
</feature>
<feature type="compositionally biased region" description="Low complexity" evidence="1">
    <location>
        <begin position="196"/>
        <end position="212"/>
    </location>
</feature>
<evidence type="ECO:0000256" key="1">
    <source>
        <dbReference type="SAM" id="MobiDB-lite"/>
    </source>
</evidence>
<feature type="compositionally biased region" description="Low complexity" evidence="1">
    <location>
        <begin position="375"/>
        <end position="390"/>
    </location>
</feature>
<proteinExistence type="predicted"/>
<feature type="region of interest" description="Disordered" evidence="1">
    <location>
        <begin position="191"/>
        <end position="219"/>
    </location>
</feature>
<evidence type="ECO:0000313" key="3">
    <source>
        <dbReference type="Proteomes" id="UP001631957"/>
    </source>
</evidence>
<sequence length="502" mass="50358">MSHEQMLAWLDQANAGTVAGAASRLKFAAEEITKIAEELKVGPQWVEWKGDGADTFRAWASDLTSATHHLADFSTGASNWLSQASDAIALAQSSIPRDMPGAQANLDAANKYHNDPDSAAIRTKSAQNLADLAADKEKVRQEAAAQMTKLAQSYSWSATQINGLERPQFPPPPKAFVPTDAAAVENTRELARSGGSTNVSSAVGTASTSTAGQPDSGGVTSVRNVSGISTVQPHISGETLPVRTSIDSVATLPTQTPVETPRTPVDPGPVRGAMPPGSVPPLFGGGQALPVNNSSFQGRGLGAGRVPMPLAGQEPGTATPFSRVPGVSGGGGNGIIGGRPVLPAEGRPTGAIPRGMVVGGEGTPARGPMGMGQTPGMASSAGRAAGAPGMTPGGRPVSPAGGIVGGNPTSNARVVGGGSVQQPGRTGGRAPGSGAVGSGAAGPRNGITGGTTAGRSSEGHVAGGTASRPPQARSGSGRPYGVTEDEETWRRNHRPTVPPVVD</sequence>
<name>A0ABW9HLX4_9ACTN</name>
<dbReference type="Proteomes" id="UP001631957">
    <property type="component" value="Unassembled WGS sequence"/>
</dbReference>
<dbReference type="EMBL" id="JBJVNI010000002">
    <property type="protein sequence ID" value="MFM9607677.1"/>
    <property type="molecule type" value="Genomic_DNA"/>
</dbReference>
<accession>A0ABW9HLX4</accession>
<evidence type="ECO:0000313" key="2">
    <source>
        <dbReference type="EMBL" id="MFM9607677.1"/>
    </source>
</evidence>
<comment type="caution">
    <text evidence="2">The sequence shown here is derived from an EMBL/GenBank/DDBJ whole genome shotgun (WGS) entry which is preliminary data.</text>
</comment>
<protein>
    <submittedName>
        <fullName evidence="2">WXG100 family type VII secretion target</fullName>
    </submittedName>
</protein>